<comment type="caution">
    <text evidence="1">The sequence shown here is derived from an EMBL/GenBank/DDBJ whole genome shotgun (WGS) entry which is preliminary data.</text>
</comment>
<sequence length="602" mass="67983">MALGRLPNIPESYRQTLLLIAIRLLLVFQSSTPFPQVVAVLCALPVFDNAWPLDRFLSLVAKETRDAGYARILAPLAMRAIRTLNERQLHISPPTYLLLVRNKFIVAELGKHLRIHQGGPPTLEELIYLTRYKHRAGHVKQALRHQFHLHLKSGVSSDAPRHIVEYLHGLLDKTAVEQIQALRPADIQHLHQQLRIPDRPSAWLGTLQALALRRLKVSVETLLAWFYQPRRHTKNIIAYTILWRGLNARRAFDVTIREFEAWSSRGHTRLDRPALRAIIQACSYAGKPTRAVQLIKQVHSRGQIVGMAKTRQVVLPDGSLATEIISKLASHLLETRRYGAVFGLWDHMRSAFGTAPDGNMLAVVLIAARIVPSDVWSPADALRSTLDDIGLFKYESEPRDLADIRSEAYAALCDVMETNRTSNRWRGVARVRALAVFEHHLFAEYPKLRHVDGPVLVPSDRWSPVGVARRLVFRQRAPPPPDLALDLPPRLITASGTERSVINDASLRAYIHLLGPSRQQARVLAWAHELGFAEKKTVGYSVIYFARALTIEAGAGFTRGGEYEQLKTWVQAWAGDVLDLRQRSIEVEAMRKKAAWRQGFGR</sequence>
<reference evidence="1" key="2">
    <citation type="journal article" date="2022" name="New Phytol.">
        <title>Evolutionary transition to the ectomycorrhizal habit in the genomes of a hyperdiverse lineage of mushroom-forming fungi.</title>
        <authorList>
            <person name="Looney B."/>
            <person name="Miyauchi S."/>
            <person name="Morin E."/>
            <person name="Drula E."/>
            <person name="Courty P.E."/>
            <person name="Kohler A."/>
            <person name="Kuo A."/>
            <person name="LaButti K."/>
            <person name="Pangilinan J."/>
            <person name="Lipzen A."/>
            <person name="Riley R."/>
            <person name="Andreopoulos W."/>
            <person name="He G."/>
            <person name="Johnson J."/>
            <person name="Nolan M."/>
            <person name="Tritt A."/>
            <person name="Barry K.W."/>
            <person name="Grigoriev I.V."/>
            <person name="Nagy L.G."/>
            <person name="Hibbett D."/>
            <person name="Henrissat B."/>
            <person name="Matheny P.B."/>
            <person name="Labbe J."/>
            <person name="Martin F.M."/>
        </authorList>
    </citation>
    <scope>NUCLEOTIDE SEQUENCE</scope>
    <source>
        <strain evidence="1">EC-137</strain>
    </source>
</reference>
<keyword evidence="2" id="KW-1185">Reference proteome</keyword>
<organism evidence="1 2">
    <name type="scientific">Vararia minispora EC-137</name>
    <dbReference type="NCBI Taxonomy" id="1314806"/>
    <lineage>
        <taxon>Eukaryota</taxon>
        <taxon>Fungi</taxon>
        <taxon>Dikarya</taxon>
        <taxon>Basidiomycota</taxon>
        <taxon>Agaricomycotina</taxon>
        <taxon>Agaricomycetes</taxon>
        <taxon>Russulales</taxon>
        <taxon>Lachnocladiaceae</taxon>
        <taxon>Vararia</taxon>
    </lineage>
</organism>
<accession>A0ACB8Q727</accession>
<evidence type="ECO:0000313" key="1">
    <source>
        <dbReference type="EMBL" id="KAI0027482.1"/>
    </source>
</evidence>
<reference evidence="1" key="1">
    <citation type="submission" date="2021-02" db="EMBL/GenBank/DDBJ databases">
        <authorList>
            <consortium name="DOE Joint Genome Institute"/>
            <person name="Ahrendt S."/>
            <person name="Looney B.P."/>
            <person name="Miyauchi S."/>
            <person name="Morin E."/>
            <person name="Drula E."/>
            <person name="Courty P.E."/>
            <person name="Chicoki N."/>
            <person name="Fauchery L."/>
            <person name="Kohler A."/>
            <person name="Kuo A."/>
            <person name="Labutti K."/>
            <person name="Pangilinan J."/>
            <person name="Lipzen A."/>
            <person name="Riley R."/>
            <person name="Andreopoulos W."/>
            <person name="He G."/>
            <person name="Johnson J."/>
            <person name="Barry K.W."/>
            <person name="Grigoriev I.V."/>
            <person name="Nagy L."/>
            <person name="Hibbett D."/>
            <person name="Henrissat B."/>
            <person name="Matheny P.B."/>
            <person name="Labbe J."/>
            <person name="Martin F."/>
        </authorList>
    </citation>
    <scope>NUCLEOTIDE SEQUENCE</scope>
    <source>
        <strain evidence="1">EC-137</strain>
    </source>
</reference>
<evidence type="ECO:0000313" key="2">
    <source>
        <dbReference type="Proteomes" id="UP000814128"/>
    </source>
</evidence>
<dbReference type="Proteomes" id="UP000814128">
    <property type="component" value="Unassembled WGS sequence"/>
</dbReference>
<name>A0ACB8Q727_9AGAM</name>
<gene>
    <name evidence="1" type="ORF">K488DRAFT_90817</name>
</gene>
<proteinExistence type="predicted"/>
<dbReference type="EMBL" id="MU273896">
    <property type="protein sequence ID" value="KAI0027482.1"/>
    <property type="molecule type" value="Genomic_DNA"/>
</dbReference>
<protein>
    <submittedName>
        <fullName evidence="1">Uncharacterized protein</fullName>
    </submittedName>
</protein>